<keyword evidence="6" id="KW-0548">Nucleotidyltransferase</keyword>
<evidence type="ECO:0000313" key="7">
    <source>
        <dbReference type="Proteomes" id="UP000767238"/>
    </source>
</evidence>
<evidence type="ECO:0000259" key="3">
    <source>
        <dbReference type="Pfam" id="PF05183"/>
    </source>
</evidence>
<keyword evidence="2" id="KW-1133">Transmembrane helix</keyword>
<proteinExistence type="predicted"/>
<dbReference type="GO" id="GO:0031380">
    <property type="term" value="C:nuclear RNA-directed RNA polymerase complex"/>
    <property type="evidence" value="ECO:0007669"/>
    <property type="project" value="TreeGrafter"/>
</dbReference>
<dbReference type="InterPro" id="IPR057596">
    <property type="entry name" value="RDRP_core"/>
</dbReference>
<feature type="domain" description="Nephrocystin 3-like N-terminal" evidence="4">
    <location>
        <begin position="753"/>
        <end position="915"/>
    </location>
</feature>
<reference evidence="6" key="2">
    <citation type="submission" date="2021-08" db="EMBL/GenBank/DDBJ databases">
        <authorList>
            <person name="Gostincar C."/>
            <person name="Sun X."/>
            <person name="Song Z."/>
            <person name="Gunde-Cimerman N."/>
        </authorList>
    </citation>
    <scope>NUCLEOTIDE SEQUENCE</scope>
    <source>
        <strain evidence="6">EXF-8016</strain>
    </source>
</reference>
<protein>
    <submittedName>
        <fullName evidence="6">RNA-directed RNA polymerase</fullName>
    </submittedName>
</protein>
<dbReference type="InterPro" id="IPR007855">
    <property type="entry name" value="RDRP"/>
</dbReference>
<feature type="domain" description="RDRP core" evidence="3">
    <location>
        <begin position="1511"/>
        <end position="2110"/>
    </location>
</feature>
<evidence type="ECO:0000259" key="4">
    <source>
        <dbReference type="Pfam" id="PF24883"/>
    </source>
</evidence>
<feature type="transmembrane region" description="Helical" evidence="2">
    <location>
        <begin position="74"/>
        <end position="100"/>
    </location>
</feature>
<dbReference type="OrthoDB" id="6513042at2759"/>
<evidence type="ECO:0000256" key="1">
    <source>
        <dbReference type="ARBA" id="ARBA00022737"/>
    </source>
</evidence>
<dbReference type="Pfam" id="PF05183">
    <property type="entry name" value="RdRP"/>
    <property type="match status" value="1"/>
</dbReference>
<feature type="domain" description="RdRP-like PH" evidence="5">
    <location>
        <begin position="1205"/>
        <end position="1380"/>
    </location>
</feature>
<organism evidence="6 7">
    <name type="scientific">Aureobasidium melanogenum</name>
    <name type="common">Aureobasidium pullulans var. melanogenum</name>
    <dbReference type="NCBI Taxonomy" id="46634"/>
    <lineage>
        <taxon>Eukaryota</taxon>
        <taxon>Fungi</taxon>
        <taxon>Dikarya</taxon>
        <taxon>Ascomycota</taxon>
        <taxon>Pezizomycotina</taxon>
        <taxon>Dothideomycetes</taxon>
        <taxon>Dothideomycetidae</taxon>
        <taxon>Dothideales</taxon>
        <taxon>Saccotheciaceae</taxon>
        <taxon>Aureobasidium</taxon>
    </lineage>
</organism>
<gene>
    <name evidence="6" type="ORF">KCV03_g6872</name>
</gene>
<keyword evidence="2" id="KW-0812">Transmembrane</keyword>
<dbReference type="InterPro" id="IPR027417">
    <property type="entry name" value="P-loop_NTPase"/>
</dbReference>
<dbReference type="PANTHER" id="PTHR23079">
    <property type="entry name" value="RNA-DEPENDENT RNA POLYMERASE"/>
    <property type="match status" value="1"/>
</dbReference>
<feature type="transmembrane region" description="Helical" evidence="2">
    <location>
        <begin position="570"/>
        <end position="590"/>
    </location>
</feature>
<evidence type="ECO:0000256" key="2">
    <source>
        <dbReference type="SAM" id="Phobius"/>
    </source>
</evidence>
<dbReference type="Gene3D" id="3.40.50.300">
    <property type="entry name" value="P-loop containing nucleotide triphosphate hydrolases"/>
    <property type="match status" value="1"/>
</dbReference>
<dbReference type="GO" id="GO:0030422">
    <property type="term" value="P:siRNA processing"/>
    <property type="evidence" value="ECO:0007669"/>
    <property type="project" value="TreeGrafter"/>
</dbReference>
<dbReference type="GO" id="GO:0003968">
    <property type="term" value="F:RNA-directed RNA polymerase activity"/>
    <property type="evidence" value="ECO:0007669"/>
    <property type="project" value="UniProtKB-KW"/>
</dbReference>
<dbReference type="Proteomes" id="UP000767238">
    <property type="component" value="Unassembled WGS sequence"/>
</dbReference>
<name>A0A9P8GDK1_AURME</name>
<comment type="caution">
    <text evidence="6">The sequence shown here is derived from an EMBL/GenBank/DDBJ whole genome shotgun (WGS) entry which is preliminary data.</text>
</comment>
<reference evidence="6" key="1">
    <citation type="journal article" date="2021" name="J Fungi (Basel)">
        <title>Virulence traits and population genomics of the black yeast Aureobasidium melanogenum.</title>
        <authorList>
            <person name="Cernosa A."/>
            <person name="Sun X."/>
            <person name="Gostincar C."/>
            <person name="Fang C."/>
            <person name="Gunde-Cimerman N."/>
            <person name="Song Z."/>
        </authorList>
    </citation>
    <scope>NUCLEOTIDE SEQUENCE</scope>
    <source>
        <strain evidence="6">EXF-8016</strain>
    </source>
</reference>
<evidence type="ECO:0000313" key="6">
    <source>
        <dbReference type="EMBL" id="KAH0217773.1"/>
    </source>
</evidence>
<keyword evidence="6" id="KW-0696">RNA-directed RNA polymerase</keyword>
<dbReference type="EMBL" id="JAHFYH010000053">
    <property type="protein sequence ID" value="KAH0217773.1"/>
    <property type="molecule type" value="Genomic_DNA"/>
</dbReference>
<dbReference type="InterPro" id="IPR021514">
    <property type="entry name" value="DUF3176"/>
</dbReference>
<dbReference type="GO" id="GO:0003723">
    <property type="term" value="F:RNA binding"/>
    <property type="evidence" value="ECO:0007669"/>
    <property type="project" value="UniProtKB-KW"/>
</dbReference>
<feature type="transmembrane region" description="Helical" evidence="2">
    <location>
        <begin position="38"/>
        <end position="62"/>
    </location>
</feature>
<feature type="non-terminal residue" evidence="6">
    <location>
        <position position="1"/>
    </location>
</feature>
<dbReference type="Pfam" id="PF24883">
    <property type="entry name" value="NPHP3_N"/>
    <property type="match status" value="1"/>
</dbReference>
<keyword evidence="1" id="KW-0677">Repeat</keyword>
<feature type="transmembrane region" description="Helical" evidence="2">
    <location>
        <begin position="134"/>
        <end position="157"/>
    </location>
</feature>
<dbReference type="Pfam" id="PF11374">
    <property type="entry name" value="DUF3176"/>
    <property type="match status" value="1"/>
</dbReference>
<dbReference type="Pfam" id="PF25358">
    <property type="entry name" value="PH_fung_RdRP"/>
    <property type="match status" value="1"/>
</dbReference>
<dbReference type="PANTHER" id="PTHR23079:SF17">
    <property type="entry name" value="RNA-DEPENDENT RNA POLYMERASE"/>
    <property type="match status" value="1"/>
</dbReference>
<keyword evidence="2" id="KW-0472">Membrane</keyword>
<sequence>MSLAPHDQLFDDVSEQGPGYQPLKHPAQRATTSTLNTFWILEIAGVIVSIACLTAIVVILAIHDGQPFSSWWFYLSLNTVVSILATTSKTTVLIAVTAAISQGKWNMFKTGPHSLKLFQDIDQASRGGMGSLRAIWNTDIGFTVLFGALVSIASLLFQPMTQASISSYGTFDHDTPLQATIGSTSYLTGGSLNVIGTGVYGIEDGNGFQGYHGVGDVHTDTGLQTAVIGGFSTSQHMDTSTQLAWTCPTGNCTWSTYASLAVCSKCYDVSHLLISRITNGSMPLAYKDQGSSMVASFDPTTKLTQYTLPYANLTIDNWQSYRNVTPQKVNLLANDYMVAKSEKLPNNTANFRDYESLLMSFSTIKADARYMSNLSMWQDVRPAAMECGLFVCLQAYDTTVKSGKLFETVIATTRRKTPQSWHNTENMDSTNLAALGTLDWNPINNNGFLSRTDFQLDASDLNMSSTSANGTYNATQTLLYSMVDYLDGLLKTEGETDALELDYAVVYDKMTGTRKYTTPTVQSLFQSSDLNETFIGVANSMTSYFRNTGNRTRTGTVQLWTIHYRIRWPFLALPAFVVLGGAVLLIISIFQTYRSDTRSQLRQKLLLQKLDEVDDLVVYMHELEDGVELSMAPYTDGIADETVNQFLLYKLETPSSKIAKAIKYATWPLQKDEVADHLRRFERLKSLLILVFLAEDSEVVVSAIQSVRTALDRKLEGIGELLLRQKDEELLRWLAPLSPEEEHGRISQWREPGTRRWFFDGPFAEWLDDQQSSALWLLGKSGTGKSTLFSFAVDALKGRCQKEPRSSFAFFYCRFTDPASQKPHSILGSLISQFARYDPTILNYVRELYDRDESSHRQPPQLSRLEEVLCIHLRQSLRAYILIDAPNECEDMSLLHGLLVDKMRRFPNLYILIASTQSPPNDVRETFTSHQVRLNTLVNKDDLTTLINHGIATKPGLRDLNEQLKQDIRTTLVSQANGSFGWVHLSLENLAIQNTPKQVRRALQELPPTLEDRYADLLANISHGNRLPVRQALLWLAFAKRPLRLEELNEAVIVQDDQSAIDEEDRLCHPGLITEVGPSATAIMEVFINRIPPHCTERQLKRYMTSPLAEFGITDFVCEKLGNKACAKLIFLDTDKGKRFIARYGKSDGQRRPLVQLNMNGHYINCAVSKNQPNEYLLRSLKSRAAQSVASSQIGSASRHDANSSFEFSHLRCGVWSFINNELVFVPHFVDSRRDRVLFGHRQLALLYEDRNSLESNSAYRVNIRYFDVDTATTGDYKRPTVTFTLHVPPAFYSKPSIDLTTVFANLSFLGVNGLKLPPLKNKKRITSINQAHSDVVGTCFVYQIQLADYRQLSEVYQFLKHNRHLASAAINHPTPIVNPSISLASSFRRLDTALADLESYNTLPFDVEFQLLRLARNGALLPDQVVAILPKITLLMANHDGPTIVESLRRLYQSLQPIGPHSEAEDYSVKTIANNLLDYAQKYDNSRSQNPYELINRHSHIVLVHKLTVTVAGVYLEGPEPEVSNRVLRKYQDHSDYFIRVTFADEDGEPVRYEGQSDQKEVYARFRRFMDSVYFIGGRGFSFLGFSHSSLRSQTCWFMAPFEFEREILHAPALIKSLGHFGSIRTPARCAARIGQAFTDTTGTVGVEADMQVTLRDVERNGRCFSDGCGTISLGLLQKVWPVYGSRRTLKPVILQIRQAGTKGVVSLDSRLVGDQFCIRFSMVKFEGSTSVTLEVCGAAWRPYPMVLNRQFIKILEDLEVPLESFVTLQDEAVEKLRLMTTNTFNASLLLNDTQTSKAARLPSFLEMLADIGLEYHDDSFLRGVVEMAVITKLREIKYKGRIPVKNGVTLYGIMDETGYLKEGQIYVVTQSSLDEPRKVITKDKVIITRSPALHPGDIRIVDAVDVPEDSPLKYLRNCVVFSQHGNRDLPSQLSGGDLDGDLYNVIFEPTLMPQRDIAPPADYPRVPGLELDREVTIQDMSSFFVEFMETDQLGQICTRHLQIADQKPMGVFDAACIELASMASTAVDFSKTGIAVSMDRAPRAQPAKPDFMAPSPRVIIEAGGYASFEDAVQNEEEQETDPIGDLDDVRPVRYYRSEKALGHLYRSIDEQEFLRTLQDATQNLPGQDDTVLSTLWVYVQQYTGVIQWKHHIELARQIRDGYEQTLLQSLYQFASSPRHPLTETEIFSGTILGRDGGKQSRRVRETTQAMREQLEEVLTFTISRIIDGDYDDNDRNEEALPRAIACLAVGMDEQRMGDKKVGELQSWKYIAAGVCLREIKRWFAIDMGRHALPRVRRS</sequence>
<evidence type="ECO:0000259" key="5">
    <source>
        <dbReference type="Pfam" id="PF25358"/>
    </source>
</evidence>
<dbReference type="SUPFAM" id="SSF52540">
    <property type="entry name" value="P-loop containing nucleoside triphosphate hydrolases"/>
    <property type="match status" value="1"/>
</dbReference>
<dbReference type="InterPro" id="IPR056884">
    <property type="entry name" value="NPHP3-like_N"/>
</dbReference>
<dbReference type="InterPro" id="IPR057503">
    <property type="entry name" value="PH_RdRP"/>
</dbReference>
<accession>A0A9P8GDK1</accession>
<keyword evidence="6" id="KW-0808">Transferase</keyword>